<dbReference type="Proteomes" id="UP000190229">
    <property type="component" value="Unassembled WGS sequence"/>
</dbReference>
<accession>A0A162SVE3</accession>
<dbReference type="GO" id="GO:0003677">
    <property type="term" value="F:DNA binding"/>
    <property type="evidence" value="ECO:0007669"/>
    <property type="project" value="UniProtKB-UniRule"/>
</dbReference>
<keyword evidence="1 4" id="KW-0132">Cell division</keyword>
<keyword evidence="3 4" id="KW-0131">Cell cycle</keyword>
<dbReference type="EMBL" id="MWPS01000001">
    <property type="protein sequence ID" value="OPG17615.1"/>
    <property type="molecule type" value="Genomic_DNA"/>
</dbReference>
<dbReference type="InterPro" id="IPR003802">
    <property type="entry name" value="Sporulation_regulator_WhiA"/>
</dbReference>
<dbReference type="OrthoDB" id="401278at2"/>
<dbReference type="EMBL" id="LSUQ01000004">
    <property type="protein sequence ID" value="OAG95064.1"/>
    <property type="molecule type" value="Genomic_DNA"/>
</dbReference>
<dbReference type="Pfam" id="PF10298">
    <property type="entry name" value="WhiA_N"/>
    <property type="match status" value="1"/>
</dbReference>
<evidence type="ECO:0000256" key="4">
    <source>
        <dbReference type="HAMAP-Rule" id="MF_01420"/>
    </source>
</evidence>
<dbReference type="InterPro" id="IPR018478">
    <property type="entry name" value="Sporu_reg_WhiA_N_dom"/>
</dbReference>
<evidence type="ECO:0000259" key="5">
    <source>
        <dbReference type="Pfam" id="PF02650"/>
    </source>
</evidence>
<reference evidence="9 11" key="2">
    <citation type="submission" date="2017-02" db="EMBL/GenBank/DDBJ databases">
        <title>Draft genome of Acidibacillus ferrooxidans Huett2.</title>
        <authorList>
            <person name="Schopf S."/>
        </authorList>
    </citation>
    <scope>NUCLEOTIDE SEQUENCE [LARGE SCALE GENOMIC DNA]</scope>
    <source>
        <strain evidence="9 11">Huett2</strain>
    </source>
</reference>
<feature type="domain" description="Sporulation regulator WhiA C-terminal" evidence="5">
    <location>
        <begin position="215"/>
        <end position="298"/>
    </location>
</feature>
<dbReference type="InterPro" id="IPR023054">
    <property type="entry name" value="Sporulation_regulator_WhiA_C"/>
</dbReference>
<feature type="domain" description="WhiA LAGLIDADG-like" evidence="7">
    <location>
        <begin position="120"/>
        <end position="212"/>
    </location>
</feature>
<dbReference type="Pfam" id="PF02650">
    <property type="entry name" value="HTH_WhiA"/>
    <property type="match status" value="1"/>
</dbReference>
<dbReference type="NCBIfam" id="TIGR00647">
    <property type="entry name" value="DNA_bind_WhiA"/>
    <property type="match status" value="1"/>
</dbReference>
<dbReference type="PANTHER" id="PTHR37307">
    <property type="entry name" value="CELL DIVISION PROTEIN WHIA-RELATED"/>
    <property type="match status" value="1"/>
</dbReference>
<dbReference type="GO" id="GO:0043937">
    <property type="term" value="P:regulation of sporulation"/>
    <property type="evidence" value="ECO:0007669"/>
    <property type="project" value="InterPro"/>
</dbReference>
<evidence type="ECO:0000313" key="10">
    <source>
        <dbReference type="Proteomes" id="UP000077421"/>
    </source>
</evidence>
<dbReference type="AlphaFoldDB" id="A0A162SVE3"/>
<evidence type="ECO:0000259" key="6">
    <source>
        <dbReference type="Pfam" id="PF10298"/>
    </source>
</evidence>
<comment type="function">
    <text evidence="4">Involved in cell division and chromosome segregation.</text>
</comment>
<name>A0A162SVE3_9BACL</name>
<evidence type="ECO:0000259" key="7">
    <source>
        <dbReference type="Pfam" id="PF14527"/>
    </source>
</evidence>
<gene>
    <name evidence="4" type="primary">whiA</name>
    <name evidence="8" type="ORF">AYW79_02305</name>
    <name evidence="9" type="ORF">B2M26_00195</name>
</gene>
<dbReference type="InterPro" id="IPR027434">
    <property type="entry name" value="Homing_endonucl"/>
</dbReference>
<evidence type="ECO:0000256" key="1">
    <source>
        <dbReference type="ARBA" id="ARBA00022618"/>
    </source>
</evidence>
<dbReference type="HAMAP" id="MF_01420">
    <property type="entry name" value="HTH_type_WhiA"/>
    <property type="match status" value="1"/>
</dbReference>
<dbReference type="Pfam" id="PF14527">
    <property type="entry name" value="LAGLIDADG_WhiA"/>
    <property type="match status" value="1"/>
</dbReference>
<dbReference type="RefSeq" id="WP_067561099.1">
    <property type="nucleotide sequence ID" value="NZ_LSUQ01000004.1"/>
</dbReference>
<feature type="domain" description="Sporulation transcription regulator WhiA N-terminal" evidence="6">
    <location>
        <begin position="18"/>
        <end position="99"/>
    </location>
</feature>
<evidence type="ECO:0000313" key="8">
    <source>
        <dbReference type="EMBL" id="OAG95064.1"/>
    </source>
</evidence>
<comment type="similarity">
    <text evidence="4">Belongs to the WhiA family.</text>
</comment>
<keyword evidence="2 4" id="KW-0238">DNA-binding</keyword>
<organism evidence="9 11">
    <name type="scientific">Ferroacidibacillus organovorans</name>
    <dbReference type="NCBI Taxonomy" id="1765683"/>
    <lineage>
        <taxon>Bacteria</taxon>
        <taxon>Bacillati</taxon>
        <taxon>Bacillota</taxon>
        <taxon>Bacilli</taxon>
        <taxon>Bacillales</taxon>
        <taxon>Alicyclobacillaceae</taxon>
        <taxon>Ferroacidibacillus</taxon>
    </lineage>
</organism>
<protein>
    <recommendedName>
        <fullName evidence="4">Probable cell division protein WhiA</fullName>
    </recommendedName>
</protein>
<evidence type="ECO:0000313" key="11">
    <source>
        <dbReference type="Proteomes" id="UP000190229"/>
    </source>
</evidence>
<dbReference type="STRING" id="1765683.B2M26_00195"/>
<dbReference type="GO" id="GO:0051301">
    <property type="term" value="P:cell division"/>
    <property type="evidence" value="ECO:0007669"/>
    <property type="project" value="UniProtKB-UniRule"/>
</dbReference>
<sequence length="323" mass="36298">MSFAARTKKELTHIVTKPCCERAELTALIQQCGAIREGAILDLSTENAAIARRIYSLLKTHTSAALEVIVQKKMRLKKNNVYIVRIRRERIAVLNALGLTEDTLQSAIPPSAIARDCCKRSYLRGAFMASGSVNDPDSNSYHLEVSAHTERQAQAILDLMSGYHFHAKTAARKKEFLVYIKEGEKIVEFLGLIGAHQALLHFEDVRVVKGMRNQVNRLVNCETANLNKTIMAAVRQLENIRLIEEERGLHTLAPKLRVVAEMRLRHPEITLLELAELLPERVSKSGLNHRLRKLDEIAQRIRAECGISDDGSFTHSHTVSDLV</sequence>
<reference evidence="8 10" key="1">
    <citation type="submission" date="2016-02" db="EMBL/GenBank/DDBJ databases">
        <title>Draft genome sequence of Acidibacillus ferrooxidans SLC66.</title>
        <authorList>
            <person name="Oliveira G."/>
            <person name="Nancucheo I."/>
            <person name="Dall'Agnol H."/>
            <person name="Johnson B."/>
            <person name="Oliveira R."/>
            <person name="Nunes G.L."/>
            <person name="Tzotzos G."/>
            <person name="Orellana S.C."/>
            <person name="Salim A.C."/>
            <person name="Araujo F.M."/>
        </authorList>
    </citation>
    <scope>NUCLEOTIDE SEQUENCE [LARGE SCALE GENOMIC DNA]</scope>
    <source>
        <strain evidence="8 10">SLC66</strain>
    </source>
</reference>
<keyword evidence="11" id="KW-1185">Reference proteome</keyword>
<dbReference type="PANTHER" id="PTHR37307:SF1">
    <property type="entry name" value="CELL DIVISION PROTEIN WHIA-RELATED"/>
    <property type="match status" value="1"/>
</dbReference>
<dbReference type="Proteomes" id="UP000077421">
    <property type="component" value="Unassembled WGS sequence"/>
</dbReference>
<evidence type="ECO:0000313" key="9">
    <source>
        <dbReference type="EMBL" id="OPG17615.1"/>
    </source>
</evidence>
<evidence type="ECO:0000256" key="3">
    <source>
        <dbReference type="ARBA" id="ARBA00023306"/>
    </source>
</evidence>
<dbReference type="Gene3D" id="3.10.28.10">
    <property type="entry name" value="Homing endonucleases"/>
    <property type="match status" value="1"/>
</dbReference>
<dbReference type="SUPFAM" id="SSF55608">
    <property type="entry name" value="Homing endonucleases"/>
    <property type="match status" value="1"/>
</dbReference>
<dbReference type="InterPro" id="IPR039518">
    <property type="entry name" value="WhiA_LAGLIDADG_dom"/>
</dbReference>
<evidence type="ECO:0000256" key="2">
    <source>
        <dbReference type="ARBA" id="ARBA00023125"/>
    </source>
</evidence>
<proteinExistence type="inferred from homology"/>
<comment type="caution">
    <text evidence="9">The sequence shown here is derived from an EMBL/GenBank/DDBJ whole genome shotgun (WGS) entry which is preliminary data.</text>
</comment>